<reference evidence="4" key="1">
    <citation type="submission" date="2025-08" db="UniProtKB">
        <authorList>
            <consortium name="Ensembl"/>
        </authorList>
    </citation>
    <scope>IDENTIFICATION</scope>
</reference>
<dbReference type="Gene3D" id="3.80.10.10">
    <property type="entry name" value="Ribonuclease Inhibitor"/>
    <property type="match status" value="1"/>
</dbReference>
<name>A0A8C5WKE9_9ANUR</name>
<dbReference type="GO" id="GO:0003723">
    <property type="term" value="F:RNA binding"/>
    <property type="evidence" value="ECO:0007669"/>
    <property type="project" value="InterPro"/>
</dbReference>
<proteinExistence type="predicted"/>
<sequence>KEGHLDKSQDKTLLARSEETTGGSGFVKHHGAEDRPNRRHVNLHILPLHWNFRRSGEETAFDSIVFNDKKYNKTWLLNTLQKASSVPFTPLKFFSHGTQVHFFVNDPIAAEALKAASKTLKARDNIKVLICLKAKPMLSAVLMEHNCMQKRYDRSQKAMDLKALRSDSDLVANHVDVMLSRRCNMLIMLHIIEENMPELLSLDLSNNKLCRLENLCTIDVKAPKLKILNLSNNSVKRERALDEIRSMKLEELWLKGNPLCQTFRYKSLYIRSVQGS</sequence>
<evidence type="ECO:0000259" key="3">
    <source>
        <dbReference type="Pfam" id="PF24048"/>
    </source>
</evidence>
<organism evidence="4 5">
    <name type="scientific">Leptobrachium leishanense</name>
    <name type="common">Leishan spiny toad</name>
    <dbReference type="NCBI Taxonomy" id="445787"/>
    <lineage>
        <taxon>Eukaryota</taxon>
        <taxon>Metazoa</taxon>
        <taxon>Chordata</taxon>
        <taxon>Craniata</taxon>
        <taxon>Vertebrata</taxon>
        <taxon>Euteleostomi</taxon>
        <taxon>Amphibia</taxon>
        <taxon>Batrachia</taxon>
        <taxon>Anura</taxon>
        <taxon>Pelobatoidea</taxon>
        <taxon>Megophryidae</taxon>
        <taxon>Leptobrachium</taxon>
    </lineage>
</organism>
<dbReference type="PROSITE" id="PS51450">
    <property type="entry name" value="LRR"/>
    <property type="match status" value="1"/>
</dbReference>
<dbReference type="InterPro" id="IPR057125">
    <property type="entry name" value="NXF1/2/3/5-like_LRR"/>
</dbReference>
<dbReference type="GO" id="GO:0005737">
    <property type="term" value="C:cytoplasm"/>
    <property type="evidence" value="ECO:0007669"/>
    <property type="project" value="InterPro"/>
</dbReference>
<dbReference type="InterPro" id="IPR001611">
    <property type="entry name" value="Leu-rich_rpt"/>
</dbReference>
<evidence type="ECO:0000256" key="1">
    <source>
        <dbReference type="SAM" id="MobiDB-lite"/>
    </source>
</evidence>
<dbReference type="GO" id="GO:0016973">
    <property type="term" value="P:poly(A)+ mRNA export from nucleus"/>
    <property type="evidence" value="ECO:0007669"/>
    <property type="project" value="TreeGrafter"/>
</dbReference>
<dbReference type="InterPro" id="IPR030217">
    <property type="entry name" value="NXF_fam"/>
</dbReference>
<feature type="compositionally biased region" description="Basic and acidic residues" evidence="1">
    <location>
        <begin position="1"/>
        <end position="10"/>
    </location>
</feature>
<dbReference type="InterPro" id="IPR035979">
    <property type="entry name" value="RBD_domain_sf"/>
</dbReference>
<dbReference type="PANTHER" id="PTHR10662:SF22">
    <property type="entry name" value="NUCLEAR RNA EXPORT FACTOR 1"/>
    <property type="match status" value="1"/>
</dbReference>
<dbReference type="Pfam" id="PF24048">
    <property type="entry name" value="LRR_NXF1-5"/>
    <property type="match status" value="1"/>
</dbReference>
<accession>A0A8C5WKE9</accession>
<dbReference type="AlphaFoldDB" id="A0A8C5WKE9"/>
<dbReference type="InterPro" id="IPR015245">
    <property type="entry name" value="Tap_RNA-bd"/>
</dbReference>
<dbReference type="SUPFAM" id="SSF54928">
    <property type="entry name" value="RNA-binding domain, RBD"/>
    <property type="match status" value="1"/>
</dbReference>
<evidence type="ECO:0000313" key="4">
    <source>
        <dbReference type="Ensembl" id="ENSLLEP00000044413.1"/>
    </source>
</evidence>
<evidence type="ECO:0000313" key="5">
    <source>
        <dbReference type="Proteomes" id="UP000694569"/>
    </source>
</evidence>
<dbReference type="PANTHER" id="PTHR10662">
    <property type="entry name" value="NUCLEAR RNA EXPORT FACTOR"/>
    <property type="match status" value="1"/>
</dbReference>
<evidence type="ECO:0000259" key="2">
    <source>
        <dbReference type="Pfam" id="PF09162"/>
    </source>
</evidence>
<dbReference type="Ensembl" id="ENSLLET00000046193.1">
    <property type="protein sequence ID" value="ENSLLEP00000044413.1"/>
    <property type="gene ID" value="ENSLLEG00000028190.1"/>
</dbReference>
<dbReference type="SUPFAM" id="SSF52058">
    <property type="entry name" value="L domain-like"/>
    <property type="match status" value="1"/>
</dbReference>
<reference evidence="4" key="2">
    <citation type="submission" date="2025-09" db="UniProtKB">
        <authorList>
            <consortium name="Ensembl"/>
        </authorList>
    </citation>
    <scope>IDENTIFICATION</scope>
</reference>
<dbReference type="Proteomes" id="UP000694569">
    <property type="component" value="Unplaced"/>
</dbReference>
<dbReference type="InterPro" id="IPR012677">
    <property type="entry name" value="Nucleotide-bd_a/b_plait_sf"/>
</dbReference>
<feature type="region of interest" description="Disordered" evidence="1">
    <location>
        <begin position="1"/>
        <end position="34"/>
    </location>
</feature>
<evidence type="ECO:0008006" key="6">
    <source>
        <dbReference type="Google" id="ProtNLM"/>
    </source>
</evidence>
<dbReference type="Pfam" id="PF09162">
    <property type="entry name" value="Tap-RNA_bind"/>
    <property type="match status" value="1"/>
</dbReference>
<dbReference type="GO" id="GO:0005634">
    <property type="term" value="C:nucleus"/>
    <property type="evidence" value="ECO:0007669"/>
    <property type="project" value="TreeGrafter"/>
</dbReference>
<protein>
    <recommendedName>
        <fullName evidence="6">Nuclear RNA export factor Tap RNA-binding domain-containing protein</fullName>
    </recommendedName>
</protein>
<feature type="domain" description="NXF1/2/3/5-like leucine-rich repeat" evidence="3">
    <location>
        <begin position="149"/>
        <end position="274"/>
    </location>
</feature>
<dbReference type="Gene3D" id="3.30.70.330">
    <property type="match status" value="1"/>
</dbReference>
<keyword evidence="5" id="KW-1185">Reference proteome</keyword>
<feature type="domain" description="Nuclear RNA export factor Tap RNA-binding" evidence="2">
    <location>
        <begin position="67"/>
        <end position="133"/>
    </location>
</feature>
<dbReference type="GeneTree" id="ENSGT00390000007539"/>
<dbReference type="InterPro" id="IPR032675">
    <property type="entry name" value="LRR_dom_sf"/>
</dbReference>
<dbReference type="OrthoDB" id="25872at2759"/>